<proteinExistence type="predicted"/>
<evidence type="ECO:0000313" key="3">
    <source>
        <dbReference type="Proteomes" id="UP000030742"/>
    </source>
</evidence>
<evidence type="ECO:0000256" key="1">
    <source>
        <dbReference type="SAM" id="MobiDB-lite"/>
    </source>
</evidence>
<dbReference type="EMBL" id="KB631984">
    <property type="protein sequence ID" value="ERL87681.1"/>
    <property type="molecule type" value="Genomic_DNA"/>
</dbReference>
<dbReference type="AlphaFoldDB" id="U4UAP2"/>
<evidence type="ECO:0000313" key="2">
    <source>
        <dbReference type="EMBL" id="ERL87681.1"/>
    </source>
</evidence>
<protein>
    <submittedName>
        <fullName evidence="2">Uncharacterized protein</fullName>
    </submittedName>
</protein>
<accession>U4UAP2</accession>
<name>U4UAP2_DENPD</name>
<gene>
    <name evidence="2" type="ORF">D910_05071</name>
</gene>
<dbReference type="Proteomes" id="UP000030742">
    <property type="component" value="Unassembled WGS sequence"/>
</dbReference>
<reference evidence="2 3" key="1">
    <citation type="journal article" date="2013" name="Genome Biol.">
        <title>Draft genome of the mountain pine beetle, Dendroctonus ponderosae Hopkins, a major forest pest.</title>
        <authorList>
            <person name="Keeling C.I."/>
            <person name="Yuen M.M."/>
            <person name="Liao N.Y."/>
            <person name="Docking T.R."/>
            <person name="Chan S.K."/>
            <person name="Taylor G.A."/>
            <person name="Palmquist D.L."/>
            <person name="Jackman S.D."/>
            <person name="Nguyen A."/>
            <person name="Li M."/>
            <person name="Henderson H."/>
            <person name="Janes J.K."/>
            <person name="Zhao Y."/>
            <person name="Pandoh P."/>
            <person name="Moore R."/>
            <person name="Sperling F.A."/>
            <person name="Huber D.P."/>
            <person name="Birol I."/>
            <person name="Jones S.J."/>
            <person name="Bohlmann J."/>
        </authorList>
    </citation>
    <scope>NUCLEOTIDE SEQUENCE</scope>
</reference>
<organism evidence="2 3">
    <name type="scientific">Dendroctonus ponderosae</name>
    <name type="common">Mountain pine beetle</name>
    <dbReference type="NCBI Taxonomy" id="77166"/>
    <lineage>
        <taxon>Eukaryota</taxon>
        <taxon>Metazoa</taxon>
        <taxon>Ecdysozoa</taxon>
        <taxon>Arthropoda</taxon>
        <taxon>Hexapoda</taxon>
        <taxon>Insecta</taxon>
        <taxon>Pterygota</taxon>
        <taxon>Neoptera</taxon>
        <taxon>Endopterygota</taxon>
        <taxon>Coleoptera</taxon>
        <taxon>Polyphaga</taxon>
        <taxon>Cucujiformia</taxon>
        <taxon>Curculionidae</taxon>
        <taxon>Scolytinae</taxon>
        <taxon>Dendroctonus</taxon>
    </lineage>
</organism>
<feature type="region of interest" description="Disordered" evidence="1">
    <location>
        <begin position="1"/>
        <end position="40"/>
    </location>
</feature>
<sequence>MLASPPSAIHDGFATIRRPRVGLPRKPPRPPSLASVPEDNRSYEANGLNRFSYGTYTLVGVGDQEEQISVLSAVGYANS</sequence>